<dbReference type="EMBL" id="JAHIBW010000022">
    <property type="protein sequence ID" value="KAG7299658.1"/>
    <property type="molecule type" value="Genomic_DNA"/>
</dbReference>
<gene>
    <name evidence="2" type="ORF">JYU34_016649</name>
</gene>
<name>A0ABQ7Q423_PLUXY</name>
<evidence type="ECO:0000313" key="2">
    <source>
        <dbReference type="EMBL" id="KAG7299658.1"/>
    </source>
</evidence>
<sequence length="76" mass="8452">MRSGAAPDLQPPRRGGGRRSGTAQLFCVTRKDTRGGIRTLRRRCGKTTLRRRNAPVPTATPHRHRTATATHRVLLL</sequence>
<accession>A0ABQ7Q423</accession>
<feature type="region of interest" description="Disordered" evidence="1">
    <location>
        <begin position="1"/>
        <end position="22"/>
    </location>
</feature>
<dbReference type="Proteomes" id="UP000823941">
    <property type="component" value="Chromosome 22"/>
</dbReference>
<feature type="region of interest" description="Disordered" evidence="1">
    <location>
        <begin position="53"/>
        <end position="76"/>
    </location>
</feature>
<evidence type="ECO:0000313" key="3">
    <source>
        <dbReference type="Proteomes" id="UP000823941"/>
    </source>
</evidence>
<keyword evidence="3" id="KW-1185">Reference proteome</keyword>
<feature type="compositionally biased region" description="Low complexity" evidence="1">
    <location>
        <begin position="67"/>
        <end position="76"/>
    </location>
</feature>
<proteinExistence type="predicted"/>
<protein>
    <submittedName>
        <fullName evidence="2">Uncharacterized protein</fullName>
    </submittedName>
</protein>
<reference evidence="2 3" key="1">
    <citation type="submission" date="2021-06" db="EMBL/GenBank/DDBJ databases">
        <title>A haploid diamondback moth (Plutella xylostella L.) genome assembly resolves 31 chromosomes and identifies a diamide resistance mutation.</title>
        <authorList>
            <person name="Ward C.M."/>
            <person name="Perry K.D."/>
            <person name="Baker G."/>
            <person name="Powis K."/>
            <person name="Heckel D.G."/>
            <person name="Baxter S.W."/>
        </authorList>
    </citation>
    <scope>NUCLEOTIDE SEQUENCE [LARGE SCALE GENOMIC DNA]</scope>
    <source>
        <strain evidence="2 3">LV</strain>
        <tissue evidence="2">Single pupa</tissue>
    </source>
</reference>
<organism evidence="2 3">
    <name type="scientific">Plutella xylostella</name>
    <name type="common">Diamondback moth</name>
    <name type="synonym">Plutella maculipennis</name>
    <dbReference type="NCBI Taxonomy" id="51655"/>
    <lineage>
        <taxon>Eukaryota</taxon>
        <taxon>Metazoa</taxon>
        <taxon>Ecdysozoa</taxon>
        <taxon>Arthropoda</taxon>
        <taxon>Hexapoda</taxon>
        <taxon>Insecta</taxon>
        <taxon>Pterygota</taxon>
        <taxon>Neoptera</taxon>
        <taxon>Endopterygota</taxon>
        <taxon>Lepidoptera</taxon>
        <taxon>Glossata</taxon>
        <taxon>Ditrysia</taxon>
        <taxon>Yponomeutoidea</taxon>
        <taxon>Plutellidae</taxon>
        <taxon>Plutella</taxon>
    </lineage>
</organism>
<evidence type="ECO:0000256" key="1">
    <source>
        <dbReference type="SAM" id="MobiDB-lite"/>
    </source>
</evidence>
<comment type="caution">
    <text evidence="2">The sequence shown here is derived from an EMBL/GenBank/DDBJ whole genome shotgun (WGS) entry which is preliminary data.</text>
</comment>